<proteinExistence type="predicted"/>
<dbReference type="PANTHER" id="PTHR38016">
    <property type="entry name" value="UNNAMED PRODUCT"/>
    <property type="match status" value="1"/>
</dbReference>
<sequence>MGFKGTHPSASVSVISSASGSKHGGGSGSHRRGSSDPATEPSGGAPSKKSSPPVATKKLGQKWVRNFRRRASATRLVESAFNESGSVDLLPQGQGREEKEIKIPLDITNVEAMEAASIDIKERIREKGSITACESAEILQEKMRILMTVWAHFPGAMSSEDVLEGYKKVVERRGDTPENTLFAQSICPDEVNHEEGDITDIFSKYCGECFHMGGLAGIPFTGKVGFGAFSHHVPDGDGHCAVLMAPHIGIDDKGRFGSYLREGQSHSGSCCGAAVGAYVHCRSGKPIPDLSVDPEFYQFNYIINRIHNRMDEIVGETECAKQASLSRFMHQIGTELLSKCVNTNFGGDKSTLVVLTGIQINMPRPFCDFFLPLDFYIMKKDGTREDVFDEAFGPKAAEQNYCRPCM</sequence>
<organism evidence="3">
    <name type="scientific">Odontella aurita</name>
    <dbReference type="NCBI Taxonomy" id="265563"/>
    <lineage>
        <taxon>Eukaryota</taxon>
        <taxon>Sar</taxon>
        <taxon>Stramenopiles</taxon>
        <taxon>Ochrophyta</taxon>
        <taxon>Bacillariophyta</taxon>
        <taxon>Mediophyceae</taxon>
        <taxon>Biddulphiophycidae</taxon>
        <taxon>Eupodiscales</taxon>
        <taxon>Odontellaceae</taxon>
        <taxon>Odontella</taxon>
    </lineage>
</organism>
<gene>
    <name evidence="3" type="ORF">OAUR00152_LOCUS21671</name>
</gene>
<feature type="compositionally biased region" description="Low complexity" evidence="1">
    <location>
        <begin position="41"/>
        <end position="58"/>
    </location>
</feature>
<dbReference type="PANTHER" id="PTHR38016:SF1">
    <property type="entry name" value="LIMITING CO2-INDUCIBLE PROTEIN B_C BETA CARBONYIC ANHYDRASE DOMAIN-CONTAINING PROTEIN"/>
    <property type="match status" value="1"/>
</dbReference>
<protein>
    <recommendedName>
        <fullName evidence="2">Limiting CO2-inducible protein B/C beta carbonyic anhydrase domain-containing protein</fullName>
    </recommendedName>
</protein>
<feature type="compositionally biased region" description="Low complexity" evidence="1">
    <location>
        <begin position="9"/>
        <end position="21"/>
    </location>
</feature>
<reference evidence="3" key="1">
    <citation type="submission" date="2021-01" db="EMBL/GenBank/DDBJ databases">
        <authorList>
            <person name="Corre E."/>
            <person name="Pelletier E."/>
            <person name="Niang G."/>
            <person name="Scheremetjew M."/>
            <person name="Finn R."/>
            <person name="Kale V."/>
            <person name="Holt S."/>
            <person name="Cochrane G."/>
            <person name="Meng A."/>
            <person name="Brown T."/>
            <person name="Cohen L."/>
        </authorList>
    </citation>
    <scope>NUCLEOTIDE SEQUENCE</scope>
    <source>
        <strain evidence="3">Isolate 1302-5</strain>
    </source>
</reference>
<dbReference type="Pfam" id="PF18599">
    <property type="entry name" value="LCIB_C_CA"/>
    <property type="match status" value="1"/>
</dbReference>
<evidence type="ECO:0000259" key="2">
    <source>
        <dbReference type="Pfam" id="PF18599"/>
    </source>
</evidence>
<evidence type="ECO:0000256" key="1">
    <source>
        <dbReference type="SAM" id="MobiDB-lite"/>
    </source>
</evidence>
<feature type="region of interest" description="Disordered" evidence="1">
    <location>
        <begin position="1"/>
        <end position="62"/>
    </location>
</feature>
<name>A0A7S4MYD0_9STRA</name>
<feature type="domain" description="Limiting CO2-inducible protein B/C beta carbonyic anhydrase" evidence="2">
    <location>
        <begin position="156"/>
        <end position="378"/>
    </location>
</feature>
<accession>A0A7S4MYD0</accession>
<evidence type="ECO:0000313" key="3">
    <source>
        <dbReference type="EMBL" id="CAE2251706.1"/>
    </source>
</evidence>
<dbReference type="EMBL" id="HBKQ01031801">
    <property type="protein sequence ID" value="CAE2251706.1"/>
    <property type="molecule type" value="Transcribed_RNA"/>
</dbReference>
<dbReference type="InterPro" id="IPR040703">
    <property type="entry name" value="LCIB/C_CA"/>
</dbReference>
<dbReference type="AlphaFoldDB" id="A0A7S4MYD0"/>